<dbReference type="EMBL" id="WTYW01000004">
    <property type="protein sequence ID" value="MXO86781.1"/>
    <property type="molecule type" value="Genomic_DNA"/>
</dbReference>
<protein>
    <submittedName>
        <fullName evidence="1">Uncharacterized protein</fullName>
    </submittedName>
</protein>
<comment type="caution">
    <text evidence="1">The sequence shown here is derived from an EMBL/GenBank/DDBJ whole genome shotgun (WGS) entry which is preliminary data.</text>
</comment>
<sequence>MAHLALRLDPTSPSALRVLGQVSATDGNEEKARQLILAGNSLNRRDRQSTLWLIDDSVQSGDIDRGMSYFDQLLRTLGDDRGSVIALLTELLSDPRAIAPMERILRRRPNWSEQFWLFVPGNAQALENAATLRVRLDKSMTPEDKKSDSALIASLADAGYYAAGFRVARAVHPELNEVGINNPEFSSSADVAPYNWQATGSNAFAVNISERTDTLEISSSPGSSGDIIRQLVRLNPGTYRPVIMLSGDYQDQSLPELTLSLQCAGSDERQNARLNLPRQRSEERQTLTASANCERYWLTLSTGYSMSAYDISIDRIDLVR</sequence>
<evidence type="ECO:0000313" key="2">
    <source>
        <dbReference type="Proteomes" id="UP000433104"/>
    </source>
</evidence>
<name>A0A844ZE38_9SPHN</name>
<dbReference type="Gene3D" id="1.25.40.10">
    <property type="entry name" value="Tetratricopeptide repeat domain"/>
    <property type="match status" value="1"/>
</dbReference>
<reference evidence="1 2" key="1">
    <citation type="submission" date="2019-12" db="EMBL/GenBank/DDBJ databases">
        <title>Genomic-based taxomic classification of the family Erythrobacteraceae.</title>
        <authorList>
            <person name="Xu L."/>
        </authorList>
    </citation>
    <scope>NUCLEOTIDE SEQUENCE [LARGE SCALE GENOMIC DNA]</scope>
    <source>
        <strain evidence="1 2">MCCC 1A09962</strain>
    </source>
</reference>
<evidence type="ECO:0000313" key="1">
    <source>
        <dbReference type="EMBL" id="MXO86781.1"/>
    </source>
</evidence>
<dbReference type="AlphaFoldDB" id="A0A844ZE38"/>
<proteinExistence type="predicted"/>
<dbReference type="Proteomes" id="UP000433104">
    <property type="component" value="Unassembled WGS sequence"/>
</dbReference>
<keyword evidence="2" id="KW-1185">Reference proteome</keyword>
<gene>
    <name evidence="1" type="ORF">GRI38_12170</name>
</gene>
<dbReference type="RefSeq" id="WP_160684430.1">
    <property type="nucleotide sequence ID" value="NZ_WTYW01000004.1"/>
</dbReference>
<organism evidence="1 2">
    <name type="scientific">Parapontixanthobacter aurantiacus</name>
    <dbReference type="NCBI Taxonomy" id="1463599"/>
    <lineage>
        <taxon>Bacteria</taxon>
        <taxon>Pseudomonadati</taxon>
        <taxon>Pseudomonadota</taxon>
        <taxon>Alphaproteobacteria</taxon>
        <taxon>Sphingomonadales</taxon>
        <taxon>Erythrobacteraceae</taxon>
        <taxon>Parapontixanthobacter</taxon>
    </lineage>
</organism>
<dbReference type="InterPro" id="IPR011990">
    <property type="entry name" value="TPR-like_helical_dom_sf"/>
</dbReference>
<dbReference type="OrthoDB" id="7404767at2"/>
<accession>A0A844ZE38</accession>